<evidence type="ECO:0000256" key="7">
    <source>
        <dbReference type="ARBA" id="ARBA00019179"/>
    </source>
</evidence>
<dbReference type="InterPro" id="IPR022898">
    <property type="entry name" value="RNase_HII"/>
</dbReference>
<evidence type="ECO:0000256" key="2">
    <source>
        <dbReference type="ARBA" id="ARBA00001946"/>
    </source>
</evidence>
<dbReference type="SUPFAM" id="SSF53098">
    <property type="entry name" value="Ribonuclease H-like"/>
    <property type="match status" value="1"/>
</dbReference>
<evidence type="ECO:0000256" key="10">
    <source>
        <dbReference type="ARBA" id="ARBA00022723"/>
    </source>
</evidence>
<evidence type="ECO:0000256" key="16">
    <source>
        <dbReference type="RuleBase" id="RU003515"/>
    </source>
</evidence>
<gene>
    <name evidence="14 18" type="primary">rnhB</name>
    <name evidence="18" type="ORF">G3446_06135</name>
</gene>
<name>A0A6M0JYM6_9GAMM</name>
<evidence type="ECO:0000313" key="18">
    <source>
        <dbReference type="EMBL" id="NEV61477.1"/>
    </source>
</evidence>
<accession>A0A6M0JYM6</accession>
<evidence type="ECO:0000313" key="19">
    <source>
        <dbReference type="Proteomes" id="UP000483379"/>
    </source>
</evidence>
<evidence type="ECO:0000256" key="15">
    <source>
        <dbReference type="PROSITE-ProRule" id="PRU01319"/>
    </source>
</evidence>
<proteinExistence type="inferred from homology"/>
<sequence>MLIAGVDEAGRGPLAGPVYASAVILGSARPLSGIDDSKRLTAARRERLDVETRASALAWSIATASVEEIDRLNILQASMLAMQRAVAALAVAPGLVLVDGNRCPPLEVASQAVVGGDGRVLEIGAASILAKVARDRAMLALDDACPGYGFAAHKGYPTAAHLAALTRLGPTSHHRKSFAPVRRVLEGRDPP</sequence>
<evidence type="ECO:0000256" key="12">
    <source>
        <dbReference type="ARBA" id="ARBA00022801"/>
    </source>
</evidence>
<evidence type="ECO:0000256" key="11">
    <source>
        <dbReference type="ARBA" id="ARBA00022759"/>
    </source>
</evidence>
<dbReference type="Proteomes" id="UP000483379">
    <property type="component" value="Unassembled WGS sequence"/>
</dbReference>
<dbReference type="FunFam" id="3.30.420.10:FF:000006">
    <property type="entry name" value="Ribonuclease HII"/>
    <property type="match status" value="1"/>
</dbReference>
<keyword evidence="11 14" id="KW-0255">Endonuclease</keyword>
<dbReference type="EC" id="3.1.26.4" evidence="6 14"/>
<dbReference type="GO" id="GO:0043137">
    <property type="term" value="P:DNA replication, removal of RNA primer"/>
    <property type="evidence" value="ECO:0007669"/>
    <property type="project" value="TreeGrafter"/>
</dbReference>
<keyword evidence="19" id="KW-1185">Reference proteome</keyword>
<dbReference type="GO" id="GO:0004523">
    <property type="term" value="F:RNA-DNA hybrid ribonuclease activity"/>
    <property type="evidence" value="ECO:0007669"/>
    <property type="project" value="UniProtKB-UniRule"/>
</dbReference>
<dbReference type="RefSeq" id="WP_164451740.1">
    <property type="nucleotide sequence ID" value="NZ_JAAIJQ010000013.1"/>
</dbReference>
<dbReference type="GO" id="GO:0030145">
    <property type="term" value="F:manganese ion binding"/>
    <property type="evidence" value="ECO:0007669"/>
    <property type="project" value="UniProtKB-UniRule"/>
</dbReference>
<dbReference type="GO" id="GO:0003723">
    <property type="term" value="F:RNA binding"/>
    <property type="evidence" value="ECO:0007669"/>
    <property type="project" value="UniProtKB-UniRule"/>
</dbReference>
<dbReference type="PANTHER" id="PTHR10954:SF18">
    <property type="entry name" value="RIBONUCLEASE HII"/>
    <property type="match status" value="1"/>
</dbReference>
<dbReference type="InterPro" id="IPR036397">
    <property type="entry name" value="RNaseH_sf"/>
</dbReference>
<comment type="function">
    <text evidence="3 14 16">Endonuclease that specifically degrades the RNA of RNA-DNA hybrids.</text>
</comment>
<evidence type="ECO:0000256" key="13">
    <source>
        <dbReference type="ARBA" id="ARBA00023211"/>
    </source>
</evidence>
<comment type="cofactor">
    <cofactor evidence="2">
        <name>Mg(2+)</name>
        <dbReference type="ChEBI" id="CHEBI:18420"/>
    </cofactor>
</comment>
<feature type="binding site" evidence="14 15">
    <location>
        <position position="7"/>
    </location>
    <ligand>
        <name>a divalent metal cation</name>
        <dbReference type="ChEBI" id="CHEBI:60240"/>
    </ligand>
</feature>
<evidence type="ECO:0000256" key="4">
    <source>
        <dbReference type="ARBA" id="ARBA00004496"/>
    </source>
</evidence>
<protein>
    <recommendedName>
        <fullName evidence="7 14">Ribonuclease HII</fullName>
        <shortName evidence="14">RNase HII</shortName>
        <ecNumber evidence="6 14">3.1.26.4</ecNumber>
    </recommendedName>
</protein>
<evidence type="ECO:0000256" key="9">
    <source>
        <dbReference type="ARBA" id="ARBA00022722"/>
    </source>
</evidence>
<dbReference type="NCBIfam" id="NF000595">
    <property type="entry name" value="PRK00015.1-3"/>
    <property type="match status" value="1"/>
</dbReference>
<dbReference type="NCBIfam" id="NF000596">
    <property type="entry name" value="PRK00015.1-4"/>
    <property type="match status" value="1"/>
</dbReference>
<dbReference type="CDD" id="cd07182">
    <property type="entry name" value="RNase_HII_bacteria_HII_like"/>
    <property type="match status" value="1"/>
</dbReference>
<feature type="domain" description="RNase H type-2" evidence="17">
    <location>
        <begin position="1"/>
        <end position="190"/>
    </location>
</feature>
<dbReference type="EMBL" id="JAAIJQ010000013">
    <property type="protein sequence ID" value="NEV61477.1"/>
    <property type="molecule type" value="Genomic_DNA"/>
</dbReference>
<keyword evidence="13 14" id="KW-0464">Manganese</keyword>
<keyword evidence="12 14" id="KW-0378">Hydrolase</keyword>
<reference evidence="18 19" key="1">
    <citation type="submission" date="2020-02" db="EMBL/GenBank/DDBJ databases">
        <title>Genome sequences of Thiorhodococcus mannitoliphagus and Thiorhodococcus minor, purple sulfur photosynthetic bacteria in the gammaproteobacterial family, Chromatiaceae.</title>
        <authorList>
            <person name="Aviles F.A."/>
            <person name="Meyer T.E."/>
            <person name="Kyndt J.A."/>
        </authorList>
    </citation>
    <scope>NUCLEOTIDE SEQUENCE [LARGE SCALE GENOMIC DNA]</scope>
    <source>
        <strain evidence="18 19">DSM 11518</strain>
    </source>
</reference>
<keyword evidence="9 14" id="KW-0540">Nuclease</keyword>
<feature type="binding site" evidence="14 15">
    <location>
        <position position="99"/>
    </location>
    <ligand>
        <name>a divalent metal cation</name>
        <dbReference type="ChEBI" id="CHEBI:60240"/>
    </ligand>
</feature>
<comment type="subcellular location">
    <subcellularLocation>
        <location evidence="4 14">Cytoplasm</location>
    </subcellularLocation>
</comment>
<evidence type="ECO:0000256" key="14">
    <source>
        <dbReference type="HAMAP-Rule" id="MF_00052"/>
    </source>
</evidence>
<comment type="caution">
    <text evidence="18">The sequence shown here is derived from an EMBL/GenBank/DDBJ whole genome shotgun (WGS) entry which is preliminary data.</text>
</comment>
<evidence type="ECO:0000256" key="8">
    <source>
        <dbReference type="ARBA" id="ARBA00022490"/>
    </source>
</evidence>
<evidence type="ECO:0000259" key="17">
    <source>
        <dbReference type="PROSITE" id="PS51975"/>
    </source>
</evidence>
<organism evidence="18 19">
    <name type="scientific">Thiorhodococcus minor</name>
    <dbReference type="NCBI Taxonomy" id="57489"/>
    <lineage>
        <taxon>Bacteria</taxon>
        <taxon>Pseudomonadati</taxon>
        <taxon>Pseudomonadota</taxon>
        <taxon>Gammaproteobacteria</taxon>
        <taxon>Chromatiales</taxon>
        <taxon>Chromatiaceae</taxon>
        <taxon>Thiorhodococcus</taxon>
    </lineage>
</organism>
<dbReference type="AlphaFoldDB" id="A0A6M0JYM6"/>
<evidence type="ECO:0000256" key="6">
    <source>
        <dbReference type="ARBA" id="ARBA00012180"/>
    </source>
</evidence>
<dbReference type="InterPro" id="IPR001352">
    <property type="entry name" value="RNase_HII/HIII"/>
</dbReference>
<evidence type="ECO:0000256" key="5">
    <source>
        <dbReference type="ARBA" id="ARBA00007383"/>
    </source>
</evidence>
<evidence type="ECO:0000256" key="1">
    <source>
        <dbReference type="ARBA" id="ARBA00000077"/>
    </source>
</evidence>
<feature type="binding site" evidence="14 15">
    <location>
        <position position="8"/>
    </location>
    <ligand>
        <name>a divalent metal cation</name>
        <dbReference type="ChEBI" id="CHEBI:60240"/>
    </ligand>
</feature>
<keyword evidence="8 14" id="KW-0963">Cytoplasm</keyword>
<dbReference type="Gene3D" id="3.30.420.10">
    <property type="entry name" value="Ribonuclease H-like superfamily/Ribonuclease H"/>
    <property type="match status" value="1"/>
</dbReference>
<comment type="cofactor">
    <cofactor evidence="14 15">
        <name>Mn(2+)</name>
        <dbReference type="ChEBI" id="CHEBI:29035"/>
    </cofactor>
    <cofactor evidence="14 15">
        <name>Mg(2+)</name>
        <dbReference type="ChEBI" id="CHEBI:18420"/>
    </cofactor>
    <text evidence="14 15">Manganese or magnesium. Binds 1 divalent metal ion per monomer in the absence of substrate. May bind a second metal ion after substrate binding.</text>
</comment>
<evidence type="ECO:0000256" key="3">
    <source>
        <dbReference type="ARBA" id="ARBA00004065"/>
    </source>
</evidence>
<dbReference type="InterPro" id="IPR024567">
    <property type="entry name" value="RNase_HII/HIII_dom"/>
</dbReference>
<comment type="similarity">
    <text evidence="5 14 16">Belongs to the RNase HII family.</text>
</comment>
<dbReference type="PANTHER" id="PTHR10954">
    <property type="entry name" value="RIBONUCLEASE H2 SUBUNIT A"/>
    <property type="match status" value="1"/>
</dbReference>
<dbReference type="PROSITE" id="PS51975">
    <property type="entry name" value="RNASE_H_2"/>
    <property type="match status" value="1"/>
</dbReference>
<keyword evidence="10 14" id="KW-0479">Metal-binding</keyword>
<dbReference type="GO" id="GO:0005737">
    <property type="term" value="C:cytoplasm"/>
    <property type="evidence" value="ECO:0007669"/>
    <property type="project" value="UniProtKB-SubCell"/>
</dbReference>
<comment type="catalytic activity">
    <reaction evidence="1 14 15 16">
        <text>Endonucleolytic cleavage to 5'-phosphomonoester.</text>
        <dbReference type="EC" id="3.1.26.4"/>
    </reaction>
</comment>
<dbReference type="Pfam" id="PF01351">
    <property type="entry name" value="RNase_HII"/>
    <property type="match status" value="1"/>
</dbReference>
<dbReference type="InterPro" id="IPR012337">
    <property type="entry name" value="RNaseH-like_sf"/>
</dbReference>
<dbReference type="HAMAP" id="MF_00052_B">
    <property type="entry name" value="RNase_HII_B"/>
    <property type="match status" value="1"/>
</dbReference>
<dbReference type="GO" id="GO:0032299">
    <property type="term" value="C:ribonuclease H2 complex"/>
    <property type="evidence" value="ECO:0007669"/>
    <property type="project" value="TreeGrafter"/>
</dbReference>
<dbReference type="GO" id="GO:0006298">
    <property type="term" value="P:mismatch repair"/>
    <property type="evidence" value="ECO:0007669"/>
    <property type="project" value="TreeGrafter"/>
</dbReference>